<dbReference type="CDD" id="cd03768">
    <property type="entry name" value="SR_ResInv"/>
    <property type="match status" value="1"/>
</dbReference>
<dbReference type="PANTHER" id="PTHR30461">
    <property type="entry name" value="DNA-INVERTASE FROM LAMBDOID PROPHAGE"/>
    <property type="match status" value="1"/>
</dbReference>
<dbReference type="SMART" id="SM00857">
    <property type="entry name" value="Resolvase"/>
    <property type="match status" value="1"/>
</dbReference>
<dbReference type="PROSITE" id="PS51736">
    <property type="entry name" value="RECOMBINASES_3"/>
    <property type="match status" value="1"/>
</dbReference>
<dbReference type="InterPro" id="IPR011109">
    <property type="entry name" value="DNA_bind_recombinase_dom"/>
</dbReference>
<evidence type="ECO:0008006" key="5">
    <source>
        <dbReference type="Google" id="ProtNLM"/>
    </source>
</evidence>
<dbReference type="EMBL" id="LN853817">
    <property type="protein sequence ID" value="CRY96748.1"/>
    <property type="molecule type" value="Genomic_DNA"/>
</dbReference>
<accession>A0A0H5Q4C8</accession>
<dbReference type="InterPro" id="IPR006119">
    <property type="entry name" value="Resolv_N"/>
</dbReference>
<feature type="coiled-coil region" evidence="1">
    <location>
        <begin position="398"/>
        <end position="454"/>
    </location>
</feature>
<feature type="domain" description="Resolvase/invertase-type recombinase catalytic" evidence="2">
    <location>
        <begin position="2"/>
        <end position="144"/>
    </location>
</feature>
<dbReference type="InterPro" id="IPR036162">
    <property type="entry name" value="Resolvase-like_N_sf"/>
</dbReference>
<geneLocation type="plasmid" evidence="4">
    <name>pRGFK1245</name>
</geneLocation>
<dbReference type="Pfam" id="PF00239">
    <property type="entry name" value="Resolvase"/>
    <property type="match status" value="1"/>
</dbReference>
<dbReference type="GO" id="GO:0000150">
    <property type="term" value="F:DNA strand exchange activity"/>
    <property type="evidence" value="ECO:0007669"/>
    <property type="project" value="InterPro"/>
</dbReference>
<keyword evidence="1" id="KW-0175">Coiled coil</keyword>
<evidence type="ECO:0000259" key="3">
    <source>
        <dbReference type="PROSITE" id="PS51737"/>
    </source>
</evidence>
<organism evidence="4">
    <name type="scientific">uncultured prokaryote</name>
    <dbReference type="NCBI Taxonomy" id="198431"/>
    <lineage>
        <taxon>unclassified sequences</taxon>
        <taxon>environmental samples</taxon>
    </lineage>
</organism>
<reference evidence="4" key="1">
    <citation type="submission" date="2015-06" db="EMBL/GenBank/DDBJ databases">
        <authorList>
            <person name="Joergensen T."/>
        </authorList>
    </citation>
    <scope>NUCLEOTIDE SEQUENCE</scope>
    <source>
        <plasmid evidence="4">pRGFK1245</plasmid>
    </source>
</reference>
<dbReference type="GO" id="GO:0003677">
    <property type="term" value="F:DNA binding"/>
    <property type="evidence" value="ECO:0007669"/>
    <property type="project" value="InterPro"/>
</dbReference>
<dbReference type="Pfam" id="PF13408">
    <property type="entry name" value="Zn_ribbon_recom"/>
    <property type="match status" value="1"/>
</dbReference>
<dbReference type="PANTHER" id="PTHR30461:SF23">
    <property type="entry name" value="DNA RECOMBINASE-RELATED"/>
    <property type="match status" value="1"/>
</dbReference>
<dbReference type="Gene3D" id="3.90.1750.20">
    <property type="entry name" value="Putative Large Serine Recombinase, Chain B, Domain 2"/>
    <property type="match status" value="1"/>
</dbReference>
<dbReference type="AlphaFoldDB" id="A0A0H5Q4C8"/>
<proteinExistence type="predicted"/>
<dbReference type="InterPro" id="IPR050639">
    <property type="entry name" value="SSR_resolvase"/>
</dbReference>
<dbReference type="InterPro" id="IPR038109">
    <property type="entry name" value="DNA_bind_recomb_sf"/>
</dbReference>
<evidence type="ECO:0000256" key="1">
    <source>
        <dbReference type="SAM" id="Coils"/>
    </source>
</evidence>
<feature type="domain" description="Recombinase" evidence="3">
    <location>
        <begin position="152"/>
        <end position="308"/>
    </location>
</feature>
<keyword evidence="4" id="KW-0614">Plasmid</keyword>
<name>A0A0H5Q4C8_9ZZZZ</name>
<reference evidence="4" key="2">
    <citation type="submission" date="2015-07" db="EMBL/GenBank/DDBJ databases">
        <title>Plasmids, circular viruses and viroids from rat gut.</title>
        <authorList>
            <person name="Jorgensen T.J."/>
            <person name="Hansen M.A."/>
            <person name="Xu Z."/>
            <person name="Tabak M.A."/>
            <person name="Sorensen S.J."/>
            <person name="Hansen L.H."/>
        </authorList>
    </citation>
    <scope>NUCLEOTIDE SEQUENCE</scope>
    <source>
        <plasmid evidence="4">pRGFK1245</plasmid>
    </source>
</reference>
<dbReference type="InterPro" id="IPR025827">
    <property type="entry name" value="Zn_ribbon_recom_dom"/>
</dbReference>
<dbReference type="Pfam" id="PF07508">
    <property type="entry name" value="Recombinase"/>
    <property type="match status" value="1"/>
</dbReference>
<dbReference type="SUPFAM" id="SSF53041">
    <property type="entry name" value="Resolvase-like"/>
    <property type="match status" value="1"/>
</dbReference>
<dbReference type="Gene3D" id="3.40.50.1390">
    <property type="entry name" value="Resolvase, N-terminal catalytic domain"/>
    <property type="match status" value="1"/>
</dbReference>
<dbReference type="PROSITE" id="PS51737">
    <property type="entry name" value="RECOMBINASE_DNA_BIND"/>
    <property type="match status" value="1"/>
</dbReference>
<evidence type="ECO:0000259" key="2">
    <source>
        <dbReference type="PROSITE" id="PS51736"/>
    </source>
</evidence>
<sequence length="502" mass="57666">MYDALYARQSIEKKDSISVESQLEYCRYETHGEACIEYTDKGFSGKDTNRPGFEKMMNDIRAEKIKRVIVYKLDRISRSILDFANMMEIFQKYHVEFVSSTEKFDTSTPIGRAMLNICIVFAQLERETIQKRVTDAYYARCKRGFYMGGRIPYGYRLTSTVIDNVRTSMYEEVPEESEQLKLIYSMYADTDNSLGDIVRYLNEHQIKNLRGANWSTARISEMLRNPVYVQADIDVYQFFQSRGANIYNPASDFTGYNACYLYKGTVSTSRKQSDLSDKEIVLAPHKGFIPSKTWLACRIRCLNNRQSTKTCKPKNSWLVGKVKCGKCSYALTIRRAKTKWGRYFVCSQSGSRGSNCTGAGCTIYADVLEEYMLGAIKERLSEFQKLSCLSDTGEEQSHMTKKIRLTQIEEEIEELLSKVSGASGVLMKYIDEKVSELDAERKALQEEIVTENVTDTEGRLKQITNHVKTWETLSFEDRQAVVDTLIKVIRIADGNIEITWNI</sequence>
<evidence type="ECO:0000313" key="4">
    <source>
        <dbReference type="EMBL" id="CRY96748.1"/>
    </source>
</evidence>
<protein>
    <recommendedName>
        <fullName evidence="5">Resolvase/invertase-type recombinase catalytic domain-containing protein</fullName>
    </recommendedName>
</protein>